<keyword evidence="5" id="KW-0479">Metal-binding</keyword>
<keyword evidence="3" id="KW-0500">Molybdenum</keyword>
<dbReference type="AlphaFoldDB" id="A0A9W6ZUM2"/>
<dbReference type="SUPFAM" id="SSF56524">
    <property type="entry name" value="Oxidoreductase molybdopterin-binding domain"/>
    <property type="match status" value="1"/>
</dbReference>
<dbReference type="SUPFAM" id="SSF55856">
    <property type="entry name" value="Cytochrome b5-like heme/steroid binding domain"/>
    <property type="match status" value="1"/>
</dbReference>
<dbReference type="GO" id="GO:0030151">
    <property type="term" value="F:molybdenum ion binding"/>
    <property type="evidence" value="ECO:0007669"/>
    <property type="project" value="InterPro"/>
</dbReference>
<evidence type="ECO:0000256" key="7">
    <source>
        <dbReference type="ARBA" id="ARBA00023004"/>
    </source>
</evidence>
<dbReference type="OrthoDB" id="10051395at2759"/>
<evidence type="ECO:0000256" key="3">
    <source>
        <dbReference type="ARBA" id="ARBA00022505"/>
    </source>
</evidence>
<dbReference type="PROSITE" id="PS00559">
    <property type="entry name" value="MOLYBDOPTERIN_EUK"/>
    <property type="match status" value="1"/>
</dbReference>
<dbReference type="GO" id="GO:0008482">
    <property type="term" value="F:sulfite oxidase activity"/>
    <property type="evidence" value="ECO:0007669"/>
    <property type="project" value="TreeGrafter"/>
</dbReference>
<dbReference type="InterPro" id="IPR036400">
    <property type="entry name" value="Cyt_B5-like_heme/steroid_sf"/>
</dbReference>
<comment type="cofactor">
    <cofactor evidence="1">
        <name>Mo-molybdopterin</name>
        <dbReference type="ChEBI" id="CHEBI:71302"/>
    </cofactor>
</comment>
<evidence type="ECO:0000256" key="8">
    <source>
        <dbReference type="SAM" id="MobiDB-lite"/>
    </source>
</evidence>
<dbReference type="Pfam" id="PF00173">
    <property type="entry name" value="Cyt-b5"/>
    <property type="match status" value="1"/>
</dbReference>
<evidence type="ECO:0000256" key="4">
    <source>
        <dbReference type="ARBA" id="ARBA00022617"/>
    </source>
</evidence>
<name>A0A9W6ZUM2_9STRA</name>
<dbReference type="Gene3D" id="3.90.420.10">
    <property type="entry name" value="Oxidoreductase, molybdopterin-binding domain"/>
    <property type="match status" value="1"/>
</dbReference>
<dbReference type="InterPro" id="IPR022407">
    <property type="entry name" value="OxRdtase_Mopterin_BS"/>
</dbReference>
<comment type="caution">
    <text evidence="10">The sequence shown here is derived from an EMBL/GenBank/DDBJ whole genome shotgun (WGS) entry which is preliminary data.</text>
</comment>
<feature type="region of interest" description="Disordered" evidence="8">
    <location>
        <begin position="592"/>
        <end position="630"/>
    </location>
</feature>
<dbReference type="InterPro" id="IPR036374">
    <property type="entry name" value="OxRdtase_Mopterin-bd_sf"/>
</dbReference>
<dbReference type="InterPro" id="IPR005066">
    <property type="entry name" value="MoCF_OxRdtse_dimer"/>
</dbReference>
<keyword evidence="7" id="KW-0408">Iron</keyword>
<dbReference type="Pfam" id="PF00174">
    <property type="entry name" value="Oxidored_molyb"/>
    <property type="match status" value="1"/>
</dbReference>
<gene>
    <name evidence="10" type="ORF">TrLO_g7366</name>
</gene>
<evidence type="ECO:0000259" key="9">
    <source>
        <dbReference type="SMART" id="SM01117"/>
    </source>
</evidence>
<reference evidence="11" key="1">
    <citation type="journal article" date="2023" name="Commun. Biol.">
        <title>Genome analysis of Parmales, the sister group of diatoms, reveals the evolutionary specialization of diatoms from phago-mixotrophs to photoautotrophs.</title>
        <authorList>
            <person name="Ban H."/>
            <person name="Sato S."/>
            <person name="Yoshikawa S."/>
            <person name="Yamada K."/>
            <person name="Nakamura Y."/>
            <person name="Ichinomiya M."/>
            <person name="Sato N."/>
            <person name="Blanc-Mathieu R."/>
            <person name="Endo H."/>
            <person name="Kuwata A."/>
            <person name="Ogata H."/>
        </authorList>
    </citation>
    <scope>NUCLEOTIDE SEQUENCE [LARGE SCALE GENOMIC DNA]</scope>
    <source>
        <strain evidence="11">NIES 3700</strain>
    </source>
</reference>
<dbReference type="GO" id="GO:0006790">
    <property type="term" value="P:sulfur compound metabolic process"/>
    <property type="evidence" value="ECO:0007669"/>
    <property type="project" value="TreeGrafter"/>
</dbReference>
<protein>
    <recommendedName>
        <fullName evidence="9">Cytochrome b5 heme-binding domain-containing protein</fullName>
    </recommendedName>
</protein>
<dbReference type="Gene3D" id="2.60.40.650">
    <property type="match status" value="1"/>
</dbReference>
<dbReference type="InterPro" id="IPR001199">
    <property type="entry name" value="Cyt_B5-like_heme/steroid-bd"/>
</dbReference>
<dbReference type="InterPro" id="IPR014756">
    <property type="entry name" value="Ig_E-set"/>
</dbReference>
<dbReference type="Proteomes" id="UP001165122">
    <property type="component" value="Unassembled WGS sequence"/>
</dbReference>
<accession>A0A9W6ZUM2</accession>
<dbReference type="EMBL" id="BRXW01000478">
    <property type="protein sequence ID" value="GMH58346.1"/>
    <property type="molecule type" value="Genomic_DNA"/>
</dbReference>
<evidence type="ECO:0000256" key="2">
    <source>
        <dbReference type="ARBA" id="ARBA00011738"/>
    </source>
</evidence>
<dbReference type="Gene3D" id="3.10.120.10">
    <property type="entry name" value="Cytochrome b5-like heme/steroid binding domain"/>
    <property type="match status" value="1"/>
</dbReference>
<feature type="compositionally biased region" description="Polar residues" evidence="8">
    <location>
        <begin position="620"/>
        <end position="630"/>
    </location>
</feature>
<dbReference type="PANTHER" id="PTHR19372">
    <property type="entry name" value="SULFITE REDUCTASE"/>
    <property type="match status" value="1"/>
</dbReference>
<dbReference type="SUPFAM" id="SSF81296">
    <property type="entry name" value="E set domains"/>
    <property type="match status" value="1"/>
</dbReference>
<evidence type="ECO:0000256" key="1">
    <source>
        <dbReference type="ARBA" id="ARBA00001924"/>
    </source>
</evidence>
<keyword evidence="4" id="KW-0349">Heme</keyword>
<dbReference type="GO" id="GO:0020037">
    <property type="term" value="F:heme binding"/>
    <property type="evidence" value="ECO:0007669"/>
    <property type="project" value="TreeGrafter"/>
</dbReference>
<evidence type="ECO:0000256" key="6">
    <source>
        <dbReference type="ARBA" id="ARBA00023002"/>
    </source>
</evidence>
<dbReference type="InterPro" id="IPR008335">
    <property type="entry name" value="Mopterin_OxRdtase_euk"/>
</dbReference>
<keyword evidence="6" id="KW-0560">Oxidoreductase</keyword>
<feature type="domain" description="Cytochrome b5 heme-binding" evidence="9">
    <location>
        <begin position="84"/>
        <end position="159"/>
    </location>
</feature>
<dbReference type="GO" id="GO:0005739">
    <property type="term" value="C:mitochondrion"/>
    <property type="evidence" value="ECO:0007669"/>
    <property type="project" value="TreeGrafter"/>
</dbReference>
<evidence type="ECO:0000256" key="5">
    <source>
        <dbReference type="ARBA" id="ARBA00022723"/>
    </source>
</evidence>
<comment type="subunit">
    <text evidence="2">Homodimer.</text>
</comment>
<feature type="compositionally biased region" description="Basic and acidic residues" evidence="8">
    <location>
        <begin position="592"/>
        <end position="606"/>
    </location>
</feature>
<dbReference type="InterPro" id="IPR000572">
    <property type="entry name" value="OxRdtase_Mopterin-bd_dom"/>
</dbReference>
<sequence>MNRVAARLAAASLTTIPIYTLYGDEIKLSLKQDTSNMNMFSNVLATSAASPLTTIQNFFGVGADDAKFKVDPELTNPEKPCPLMTIENMRDMVEQKDRIVVSFMGNVFDVTDFTGHPGGYGRLEMVAGCDLEPFWKVYTQHNRGHILQYLERYKIGHLSDEEAELQRSSTPEFSNPYVNDPPTFPTLLTNTRHPYNAEGRLRNLTDSFITPVGHHYVRNHGLVPDIDPEEYTLTVCGVGCKEKVYSLKDLKNPRKFNQVTVTTVIQCNGNRREDFHFQKEGIPAFGPPHWVAGAIGNATWTGVRLRDILKASSMDVDGISLNKVKLPEGANNVSFKGYDHDEVGNNYCCSIPVEKALDPYGDTIVAYQMNGDDIPRSHGYPVRLIVPGNAGARNCKFLEKITVTPNPCLDAGNWKQYAVHAPDVPLYKLAEFEEHHVELKMDPVVQEMPVQSMITVPSAGDTLKVEGPADAPFVKVKGVAWGGGGSGISRVDVSADGGKNFTRADLLEKPKDVQERERRGSEWSWQFFERNIPLTQEQANAVKNGSKVNLELTSKALNTAWNVQPESADTTFNAHGCCVNHWYRVPVAIDPSAKENKRGPVGDFENKPGVNGGKFRTPFKNLNQPPKKSN</sequence>
<proteinExistence type="predicted"/>
<organism evidence="10 11">
    <name type="scientific">Triparma laevis f. longispina</name>
    <dbReference type="NCBI Taxonomy" id="1714387"/>
    <lineage>
        <taxon>Eukaryota</taxon>
        <taxon>Sar</taxon>
        <taxon>Stramenopiles</taxon>
        <taxon>Ochrophyta</taxon>
        <taxon>Bolidophyceae</taxon>
        <taxon>Parmales</taxon>
        <taxon>Triparmaceae</taxon>
        <taxon>Triparma</taxon>
    </lineage>
</organism>
<dbReference type="SMART" id="SM01117">
    <property type="entry name" value="Cyt-b5"/>
    <property type="match status" value="1"/>
</dbReference>
<keyword evidence="11" id="KW-1185">Reference proteome</keyword>
<evidence type="ECO:0000313" key="11">
    <source>
        <dbReference type="Proteomes" id="UP001165122"/>
    </source>
</evidence>
<dbReference type="GO" id="GO:0043546">
    <property type="term" value="F:molybdopterin cofactor binding"/>
    <property type="evidence" value="ECO:0007669"/>
    <property type="project" value="InterPro"/>
</dbReference>
<evidence type="ECO:0000313" key="10">
    <source>
        <dbReference type="EMBL" id="GMH58346.1"/>
    </source>
</evidence>
<dbReference type="Pfam" id="PF03404">
    <property type="entry name" value="Mo-co_dimer"/>
    <property type="match status" value="1"/>
</dbReference>
<dbReference type="PRINTS" id="PR00407">
    <property type="entry name" value="EUMOPTERIN"/>
</dbReference>
<dbReference type="PANTHER" id="PTHR19372:SF7">
    <property type="entry name" value="SULFITE OXIDASE, MITOCHONDRIAL"/>
    <property type="match status" value="1"/>
</dbReference>